<sequence length="163" mass="18796">MNERYDWLIMILLGIVIALLISYRLNRWLMSPSPNRLPGIPINERIPDHPVIGLLEQEGYEVVGGKVKINLSFDTGHKPILSRLFIDYVASDDSGELYMVKLARDRMPVDWTGSGIRDRLMPFLLLYPECAGLLYIDANEKAIHRISMDWSDEEWNGQDEYNS</sequence>
<proteinExistence type="predicted"/>
<accession>A0A0M1P2Y2</accession>
<dbReference type="Proteomes" id="UP000036932">
    <property type="component" value="Unassembled WGS sequence"/>
</dbReference>
<dbReference type="OrthoDB" id="2988117at2"/>
<evidence type="ECO:0000313" key="3">
    <source>
        <dbReference type="Proteomes" id="UP000036932"/>
    </source>
</evidence>
<feature type="transmembrane region" description="Helical" evidence="1">
    <location>
        <begin position="6"/>
        <end position="26"/>
    </location>
</feature>
<keyword evidence="1" id="KW-1133">Transmembrane helix</keyword>
<dbReference type="RefSeq" id="WP_054401614.1">
    <property type="nucleotide sequence ID" value="NZ_LIUT01000001.1"/>
</dbReference>
<organism evidence="2 3">
    <name type="scientific">Paenibacillus solani</name>
    <dbReference type="NCBI Taxonomy" id="1705565"/>
    <lineage>
        <taxon>Bacteria</taxon>
        <taxon>Bacillati</taxon>
        <taxon>Bacillota</taxon>
        <taxon>Bacilli</taxon>
        <taxon>Bacillales</taxon>
        <taxon>Paenibacillaceae</taxon>
        <taxon>Paenibacillus</taxon>
    </lineage>
</organism>
<name>A0A0M1P2Y2_9BACL</name>
<keyword evidence="1" id="KW-0812">Transmembrane</keyword>
<dbReference type="EMBL" id="LIUT01000001">
    <property type="protein sequence ID" value="KOR88660.1"/>
    <property type="molecule type" value="Genomic_DNA"/>
</dbReference>
<dbReference type="PATRIC" id="fig|1705565.3.peg.2986"/>
<evidence type="ECO:0000256" key="1">
    <source>
        <dbReference type="SAM" id="Phobius"/>
    </source>
</evidence>
<comment type="caution">
    <text evidence="2">The sequence shown here is derived from an EMBL/GenBank/DDBJ whole genome shotgun (WGS) entry which is preliminary data.</text>
</comment>
<gene>
    <name evidence="2" type="ORF">AM231_05465</name>
</gene>
<reference evidence="3" key="1">
    <citation type="submission" date="2015-08" db="EMBL/GenBank/DDBJ databases">
        <title>Genome sequencing project for genomic taxonomy and phylogenomics of Bacillus-like bacteria.</title>
        <authorList>
            <person name="Liu B."/>
            <person name="Wang J."/>
            <person name="Zhu Y."/>
            <person name="Liu G."/>
            <person name="Chen Q."/>
            <person name="Chen Z."/>
            <person name="Lan J."/>
            <person name="Che J."/>
            <person name="Ge C."/>
            <person name="Shi H."/>
            <person name="Pan Z."/>
            <person name="Liu X."/>
        </authorList>
    </citation>
    <scope>NUCLEOTIDE SEQUENCE [LARGE SCALE GENOMIC DNA]</scope>
    <source>
        <strain evidence="3">FJAT-22460</strain>
    </source>
</reference>
<evidence type="ECO:0000313" key="2">
    <source>
        <dbReference type="EMBL" id="KOR88660.1"/>
    </source>
</evidence>
<keyword evidence="3" id="KW-1185">Reference proteome</keyword>
<protein>
    <submittedName>
        <fullName evidence="2">Uncharacterized protein</fullName>
    </submittedName>
</protein>
<dbReference type="AlphaFoldDB" id="A0A0M1P2Y2"/>
<keyword evidence="1" id="KW-0472">Membrane</keyword>